<protein>
    <recommendedName>
        <fullName evidence="2 8">GTPase Der</fullName>
    </recommendedName>
    <alternativeName>
        <fullName evidence="7 8">GTP-binding protein EngA</fullName>
    </alternativeName>
</protein>
<dbReference type="InterPro" id="IPR016484">
    <property type="entry name" value="GTPase_Der"/>
</dbReference>
<evidence type="ECO:0000259" key="11">
    <source>
        <dbReference type="PROSITE" id="PS51712"/>
    </source>
</evidence>
<evidence type="ECO:0000313" key="12">
    <source>
        <dbReference type="EMBL" id="QTA37657.1"/>
    </source>
</evidence>
<dbReference type="CDD" id="cd01894">
    <property type="entry name" value="EngA1"/>
    <property type="match status" value="1"/>
</dbReference>
<keyword evidence="6 8" id="KW-0342">GTP-binding</keyword>
<name>A0ABX7S574_9BACT</name>
<dbReference type="PIRSF" id="PIRSF006485">
    <property type="entry name" value="GTP-binding_EngA"/>
    <property type="match status" value="1"/>
</dbReference>
<dbReference type="Proteomes" id="UP000671862">
    <property type="component" value="Chromosome"/>
</dbReference>
<dbReference type="HAMAP" id="MF_00195">
    <property type="entry name" value="GTPase_Der"/>
    <property type="match status" value="1"/>
</dbReference>
<evidence type="ECO:0000256" key="5">
    <source>
        <dbReference type="ARBA" id="ARBA00022741"/>
    </source>
</evidence>
<keyword evidence="3 8" id="KW-0690">Ribosome biogenesis</keyword>
<dbReference type="InterPro" id="IPR006073">
    <property type="entry name" value="GTP-bd"/>
</dbReference>
<dbReference type="PANTHER" id="PTHR43834:SF6">
    <property type="entry name" value="GTPASE DER"/>
    <property type="match status" value="1"/>
</dbReference>
<dbReference type="NCBIfam" id="TIGR00231">
    <property type="entry name" value="small_GTP"/>
    <property type="match status" value="2"/>
</dbReference>
<evidence type="ECO:0000256" key="8">
    <source>
        <dbReference type="HAMAP-Rule" id="MF_00195"/>
    </source>
</evidence>
<evidence type="ECO:0000313" key="13">
    <source>
        <dbReference type="Proteomes" id="UP000671862"/>
    </source>
</evidence>
<evidence type="ECO:0000256" key="4">
    <source>
        <dbReference type="ARBA" id="ARBA00022737"/>
    </source>
</evidence>
<feature type="domain" description="EngA-type G" evidence="11">
    <location>
        <begin position="180"/>
        <end position="356"/>
    </location>
</feature>
<keyword evidence="5 8" id="KW-0547">Nucleotide-binding</keyword>
<dbReference type="PRINTS" id="PR00326">
    <property type="entry name" value="GTP1OBG"/>
</dbReference>
<dbReference type="CDD" id="cd01895">
    <property type="entry name" value="EngA2"/>
    <property type="match status" value="1"/>
</dbReference>
<dbReference type="InterPro" id="IPR005225">
    <property type="entry name" value="Small_GTP-bd"/>
</dbReference>
<feature type="binding site" evidence="8">
    <location>
        <begin position="299"/>
        <end position="302"/>
    </location>
    <ligand>
        <name>GTP</name>
        <dbReference type="ChEBI" id="CHEBI:37565"/>
        <label>2</label>
    </ligand>
</feature>
<dbReference type="NCBIfam" id="TIGR03594">
    <property type="entry name" value="GTPase_EngA"/>
    <property type="match status" value="1"/>
</dbReference>
<dbReference type="EMBL" id="CP071446">
    <property type="protein sequence ID" value="QTA37657.1"/>
    <property type="molecule type" value="Genomic_DNA"/>
</dbReference>
<evidence type="ECO:0000256" key="3">
    <source>
        <dbReference type="ARBA" id="ARBA00022517"/>
    </source>
</evidence>
<dbReference type="Pfam" id="PF01926">
    <property type="entry name" value="MMR_HSR1"/>
    <property type="match status" value="2"/>
</dbReference>
<feature type="binding site" evidence="8">
    <location>
        <begin position="233"/>
        <end position="237"/>
    </location>
    <ligand>
        <name>GTP</name>
        <dbReference type="ChEBI" id="CHEBI:37565"/>
        <label>2</label>
    </ligand>
</feature>
<dbReference type="InterPro" id="IPR031166">
    <property type="entry name" value="G_ENGA"/>
</dbReference>
<reference evidence="12 13" key="1">
    <citation type="submission" date="2021-03" db="EMBL/GenBank/DDBJ databases">
        <title>Thermosipho ferrireducens sp.nov., an anaerobic thermophilic iron-reducing bacterium isolated from a deep-sea hydrothermal sulfide deposits.</title>
        <authorList>
            <person name="Zeng X."/>
            <person name="Chen Y."/>
            <person name="Shao Z."/>
        </authorList>
    </citation>
    <scope>NUCLEOTIDE SEQUENCE [LARGE SCALE GENOMIC DNA]</scope>
    <source>
        <strain evidence="12 13">JL129W03</strain>
    </source>
</reference>
<evidence type="ECO:0000256" key="10">
    <source>
        <dbReference type="RuleBase" id="RU004481"/>
    </source>
</evidence>
<accession>A0ABX7S574</accession>
<comment type="similarity">
    <text evidence="1 8 9 10">Belongs to the TRAFAC class TrmE-Era-EngA-EngB-Septin-like GTPase superfamily. EngA (Der) GTPase family.</text>
</comment>
<dbReference type="Gene3D" id="3.30.300.20">
    <property type="match status" value="1"/>
</dbReference>
<dbReference type="SUPFAM" id="SSF52540">
    <property type="entry name" value="P-loop containing nucleoside triphosphate hydrolases"/>
    <property type="match status" value="2"/>
</dbReference>
<feature type="binding site" evidence="8">
    <location>
        <begin position="55"/>
        <end position="59"/>
    </location>
    <ligand>
        <name>GTP</name>
        <dbReference type="ChEBI" id="CHEBI:37565"/>
        <label>1</label>
    </ligand>
</feature>
<comment type="function">
    <text evidence="8 10">GTPase that plays an essential role in the late steps of ribosome biogenesis.</text>
</comment>
<dbReference type="PROSITE" id="PS51712">
    <property type="entry name" value="G_ENGA"/>
    <property type="match status" value="2"/>
</dbReference>
<dbReference type="InterPro" id="IPR032859">
    <property type="entry name" value="KH_dom-like"/>
</dbReference>
<feature type="binding site" evidence="8">
    <location>
        <begin position="118"/>
        <end position="121"/>
    </location>
    <ligand>
        <name>GTP</name>
        <dbReference type="ChEBI" id="CHEBI:37565"/>
        <label>1</label>
    </ligand>
</feature>
<proteinExistence type="inferred from homology"/>
<feature type="binding site" evidence="8">
    <location>
        <begin position="186"/>
        <end position="193"/>
    </location>
    <ligand>
        <name>GTP</name>
        <dbReference type="ChEBI" id="CHEBI:37565"/>
        <label>2</label>
    </ligand>
</feature>
<dbReference type="RefSeq" id="WP_207566381.1">
    <property type="nucleotide sequence ID" value="NZ_CP071446.1"/>
</dbReference>
<organism evidence="12 13">
    <name type="scientific">Thermosipho ferrireducens</name>
    <dbReference type="NCBI Taxonomy" id="2571116"/>
    <lineage>
        <taxon>Bacteria</taxon>
        <taxon>Thermotogati</taxon>
        <taxon>Thermotogota</taxon>
        <taxon>Thermotogae</taxon>
        <taxon>Thermotogales</taxon>
        <taxon>Fervidobacteriaceae</taxon>
        <taxon>Thermosipho</taxon>
    </lineage>
</organism>
<comment type="subunit">
    <text evidence="8">Associates with the 50S ribosomal subunit.</text>
</comment>
<sequence>MPTVLIVGKSNVGKSTLFNKLIGKRKSIVDDKEGVTRDAVSDRVSYFGKVFEIVDTCGIFEIPEDLITQKTKENTISMLKEADAAVFIVDGRKGITSEDEHLAELLRKSGIEIIFVANKAENERKYQEVLPDLYKLGFGDPIPVSAEQGKNIDILIEKIIEILENKGYDLERTVEEKEIIRVAIVGRPNAGKSSLFNAILRSERSLVTPIPGTTRDAIDELVTIKDKKYLFVDTAGFKRKSKTEYKSLDMYSTVRSIKAIEMCDVAVIVIDALEGITKQDQKIAGIAENRGKATVIVYNKWDLVSHARERVDEYMNMFYEKLYFVNYSPVIFTSAVKSSGISKLINAINDAYNALKHRVSTSAVNAVVQRMMMFTPPPRGLKIFYGTQVDIRPPTFLFFTNGRKVPEHYQNLIRRTIRENIYSFTGAPIFLKFKSHH</sequence>
<keyword evidence="4 10" id="KW-0677">Repeat</keyword>
<evidence type="ECO:0000256" key="7">
    <source>
        <dbReference type="ARBA" id="ARBA00032345"/>
    </source>
</evidence>
<gene>
    <name evidence="8 12" type="primary">der</name>
    <name evidence="12" type="ORF">JYK00_07960</name>
</gene>
<evidence type="ECO:0000256" key="2">
    <source>
        <dbReference type="ARBA" id="ARBA00020953"/>
    </source>
</evidence>
<dbReference type="Gene3D" id="3.40.50.300">
    <property type="entry name" value="P-loop containing nucleotide triphosphate hydrolases"/>
    <property type="match status" value="2"/>
</dbReference>
<evidence type="ECO:0000256" key="9">
    <source>
        <dbReference type="PROSITE-ProRule" id="PRU01049"/>
    </source>
</evidence>
<evidence type="ECO:0000256" key="6">
    <source>
        <dbReference type="ARBA" id="ARBA00023134"/>
    </source>
</evidence>
<dbReference type="InterPro" id="IPR015946">
    <property type="entry name" value="KH_dom-like_a/b"/>
</dbReference>
<dbReference type="PANTHER" id="PTHR43834">
    <property type="entry name" value="GTPASE DER"/>
    <property type="match status" value="1"/>
</dbReference>
<keyword evidence="13" id="KW-1185">Reference proteome</keyword>
<dbReference type="Pfam" id="PF14714">
    <property type="entry name" value="KH_dom-like"/>
    <property type="match status" value="1"/>
</dbReference>
<feature type="domain" description="EngA-type G" evidence="11">
    <location>
        <begin position="2"/>
        <end position="167"/>
    </location>
</feature>
<evidence type="ECO:0000256" key="1">
    <source>
        <dbReference type="ARBA" id="ARBA00008279"/>
    </source>
</evidence>
<dbReference type="InterPro" id="IPR027417">
    <property type="entry name" value="P-loop_NTPase"/>
</dbReference>
<feature type="binding site" evidence="8">
    <location>
        <begin position="8"/>
        <end position="15"/>
    </location>
    <ligand>
        <name>GTP</name>
        <dbReference type="ChEBI" id="CHEBI:37565"/>
        <label>1</label>
    </ligand>
</feature>